<dbReference type="RefSeq" id="WP_379822396.1">
    <property type="nucleotide sequence ID" value="NZ_JANHGR010000003.1"/>
</dbReference>
<comment type="caution">
    <text evidence="4">The sequence shown here is derived from an EMBL/GenBank/DDBJ whole genome shotgun (WGS) entry which is preliminary data.</text>
</comment>
<dbReference type="Proteomes" id="UP001597139">
    <property type="component" value="Unassembled WGS sequence"/>
</dbReference>
<dbReference type="PANTHER" id="PTHR34473:SF3">
    <property type="entry name" value="TRANSMEMBRANE PROTEIN-RELATED"/>
    <property type="match status" value="1"/>
</dbReference>
<keyword evidence="2" id="KW-0812">Transmembrane</keyword>
<feature type="region of interest" description="Disordered" evidence="1">
    <location>
        <begin position="1"/>
        <end position="35"/>
    </location>
</feature>
<name>A0ABD6BTV4_9EURY</name>
<gene>
    <name evidence="4" type="ORF">ACFSAU_13580</name>
</gene>
<reference evidence="4 5" key="1">
    <citation type="journal article" date="2019" name="Int. J. Syst. Evol. Microbiol.">
        <title>The Global Catalogue of Microorganisms (GCM) 10K type strain sequencing project: providing services to taxonomists for standard genome sequencing and annotation.</title>
        <authorList>
            <consortium name="The Broad Institute Genomics Platform"/>
            <consortium name="The Broad Institute Genome Sequencing Center for Infectious Disease"/>
            <person name="Wu L."/>
            <person name="Ma J."/>
        </authorList>
    </citation>
    <scope>NUCLEOTIDE SEQUENCE [LARGE SCALE GENOMIC DNA]</scope>
    <source>
        <strain evidence="4 5">CGMCC 1.12859</strain>
    </source>
</reference>
<dbReference type="PANTHER" id="PTHR34473">
    <property type="entry name" value="UPF0699 TRANSMEMBRANE PROTEIN YDBS"/>
    <property type="match status" value="1"/>
</dbReference>
<accession>A0ABD6BTV4</accession>
<dbReference type="EMBL" id="JBHUCZ010000012">
    <property type="protein sequence ID" value="MFD1568521.1"/>
    <property type="molecule type" value="Genomic_DNA"/>
</dbReference>
<feature type="compositionally biased region" description="Acidic residues" evidence="1">
    <location>
        <begin position="22"/>
        <end position="33"/>
    </location>
</feature>
<organism evidence="4 5">
    <name type="scientific">Halolamina litorea</name>
    <dbReference type="NCBI Taxonomy" id="1515593"/>
    <lineage>
        <taxon>Archaea</taxon>
        <taxon>Methanobacteriati</taxon>
        <taxon>Methanobacteriota</taxon>
        <taxon>Stenosarchaea group</taxon>
        <taxon>Halobacteria</taxon>
        <taxon>Halobacteriales</taxon>
        <taxon>Haloferacaceae</taxon>
    </lineage>
</organism>
<dbReference type="InterPro" id="IPR005182">
    <property type="entry name" value="YdbS-like_PH"/>
</dbReference>
<dbReference type="AlphaFoldDB" id="A0ABD6BTV4"/>
<proteinExistence type="predicted"/>
<evidence type="ECO:0000313" key="5">
    <source>
        <dbReference type="Proteomes" id="UP001597139"/>
    </source>
</evidence>
<feature type="domain" description="YdbS-like PH" evidence="3">
    <location>
        <begin position="122"/>
        <end position="200"/>
    </location>
</feature>
<evidence type="ECO:0000256" key="1">
    <source>
        <dbReference type="SAM" id="MobiDB-lite"/>
    </source>
</evidence>
<keyword evidence="2" id="KW-0472">Membrane</keyword>
<evidence type="ECO:0000313" key="4">
    <source>
        <dbReference type="EMBL" id="MFD1568521.1"/>
    </source>
</evidence>
<evidence type="ECO:0000256" key="2">
    <source>
        <dbReference type="SAM" id="Phobius"/>
    </source>
</evidence>
<dbReference type="Pfam" id="PF03703">
    <property type="entry name" value="bPH_2"/>
    <property type="match status" value="1"/>
</dbReference>
<protein>
    <submittedName>
        <fullName evidence="4">PH domain-containing protein</fullName>
    </submittedName>
</protein>
<sequence>MSDSSDDATDDPPAATASTPPDESEGGDNDADDGQSSVAAAAGIDTDVLDVPRELASTVRLQWVIGSALGAIIVGVVATGIAFGVGSETALLDGGLESAATVGGAAFALLVLVGVVRALLLYRSWSYVVRADSLYLSRGVFTRVRTVVPYVRVQHIDTTRGPLERVLGLSTLVVYTAGSRGADVTIPGLTPERASKLQERLERLAIESDEADAV</sequence>
<feature type="compositionally biased region" description="Acidic residues" evidence="1">
    <location>
        <begin position="1"/>
        <end position="10"/>
    </location>
</feature>
<keyword evidence="2" id="KW-1133">Transmembrane helix</keyword>
<evidence type="ECO:0000259" key="3">
    <source>
        <dbReference type="Pfam" id="PF03703"/>
    </source>
</evidence>
<feature type="transmembrane region" description="Helical" evidence="2">
    <location>
        <begin position="98"/>
        <end position="120"/>
    </location>
</feature>
<feature type="compositionally biased region" description="Low complexity" evidence="1">
    <location>
        <begin position="11"/>
        <end position="21"/>
    </location>
</feature>
<keyword evidence="5" id="KW-1185">Reference proteome</keyword>
<feature type="transmembrane region" description="Helical" evidence="2">
    <location>
        <begin position="63"/>
        <end position="86"/>
    </location>
</feature>